<gene>
    <name evidence="1" type="ORF">RHMOL_Rhmol03G0013800</name>
</gene>
<evidence type="ECO:0000313" key="1">
    <source>
        <dbReference type="EMBL" id="KAI8562169.1"/>
    </source>
</evidence>
<proteinExistence type="predicted"/>
<organism evidence="1 2">
    <name type="scientific">Rhododendron molle</name>
    <name type="common">Chinese azalea</name>
    <name type="synonym">Azalea mollis</name>
    <dbReference type="NCBI Taxonomy" id="49168"/>
    <lineage>
        <taxon>Eukaryota</taxon>
        <taxon>Viridiplantae</taxon>
        <taxon>Streptophyta</taxon>
        <taxon>Embryophyta</taxon>
        <taxon>Tracheophyta</taxon>
        <taxon>Spermatophyta</taxon>
        <taxon>Magnoliopsida</taxon>
        <taxon>eudicotyledons</taxon>
        <taxon>Gunneridae</taxon>
        <taxon>Pentapetalae</taxon>
        <taxon>asterids</taxon>
        <taxon>Ericales</taxon>
        <taxon>Ericaceae</taxon>
        <taxon>Ericoideae</taxon>
        <taxon>Rhodoreae</taxon>
        <taxon>Rhododendron</taxon>
    </lineage>
</organism>
<dbReference type="Proteomes" id="UP001062846">
    <property type="component" value="Chromosome 3"/>
</dbReference>
<protein>
    <submittedName>
        <fullName evidence="1">Uncharacterized protein</fullName>
    </submittedName>
</protein>
<sequence length="1826" mass="208383">MCTPQSIIEQWGCRAFDEAVNAASKAGKYVLQYRTNLDKLRTEMRSLEDRRVIIERKVSEANDRGEEIENAVSHWQADADEMKNYVQDLIERSTAEAKMHCFACSCPNIKGRYRLSKQAEEKIADVKKLAQESHFDEISHPKPPPPELEFPSAQNYFHFDSRTPIFEDIVGALKDPNVKMVGIYGLGGVGKTTLVEKVAKKMLDDGTFKQVPLVAVSKDLNVKDIQKKLADKLNLELKATADENAIAIQLWNKFKNGKKLYLVILDDIWEKVDLKAIGIPIADGTTGCKVVLTSRNKDLLRITMKADINFQIAELSEAEAWDLFKKKVGNTIESRPEIDSLARQVCRKCKGLPVAINALGAALEEKQVHVWNDALKKLERYMITNIEGINQTVWASLKLSYDMLGSSDAKSCFLLCCLFLEDAEISIGDLTRHCVANSLLSQNPYTLDEARNAVRTVVDALKSASLLSTVVDALKSDSLLSTDYHENVVKIHDVIRDVGISIAREEKSFLIDHGAHEWPRNSRNVTSYSAISLSFKSIKGLPNGLEYPQLHTLMVDNSELSDLEVPDNFFNGMIQLTVVTFTRMRMRRLPTSLAKLAKLQMLYLNECEFDDISILKELKSSLEVLSLRGSRIEALPLEIRQLTGLRVLDLQDCDELKVIPRGVISKLISLEELYFPENFDIWEATTDEEQDTSNRKNVSLEELRGLLSADRLTTLRIHIPNVRLLSTEGLMFANLKGFNISLGSQFGYSEKLISGRCVLKLDGIQLRNEFIPLVDKADVVFLSYIKCLKKVFHDRSVGNRFLDLKYLKVRSCDHLKYLFVEPIQGLHRLPPFNNLIVLIIEKYKSKYLFSPTIAKGLVHLEKLEVKYCEIMEGIVGLERRNDEDEINSEVKFNKLKQLELVDLPNLLSFYAQKEKMGTTMGSSSACAQPLFSEKVIFPVLESLTIERLDNIIAIWDKQSIAILQEQGSFCQLTNLRVRDCSKLMHVFSSNMHPLLKNLEKLEVKSCGTMKGIAEFEGERDEDGHRNEVVASLALEVEHLETVGVPKIKEIRDKQPLPEPKKEVESLCKLMDIRIEKCGQLLYVFPSHMLPQNLQELWIKDCDELKVILSKDLKEEKEAINDDIIVFPRLKRVSLWTLRKLKSFYTETQGFFFSHKVIFPVLKKLSIQRVHQIIEIWDKQSIAVLEEQGSFCQLTDLDVSKCEKLMHVFPSKMHSPLKNLKVLCVSDCPTMERIVEFEGEIDEDGLRNEVCFSELSSLELSSLPNLESFCTKSGKADTTEGNSNIHALPLFNGKVVFPVLKRMHFRNLDKITRIWDDQPLSKPEKEAKSFSELDDITVHRCDQLEYILPFYMLPQLKNLQQLSINNCTKVEVIISNNPKEKEATNNNDTIRFPQLKTLTLSSLPNFKSFIWSDETQAIFSNKVQIKVVFPVLERFNLTNLDKITRIWNDQPLSKPEKEAKSFSELEGITVHRCDQLEYVLPSYMLPQLKNLKKLDIRSCTKVEVIISNNPKEKEATNNNDTIRFPQLKTLTLSSLPNFKSFIWSDETQSIFSNKVQIKVAFPVLERLLLGKLDNITRIWDNQPLLEPEKKAKSFCKLMVIIVVGCEDLEYALPFYMLPQLKNLEELRIQSCRKMEVIISNNPKGKEDTNNNDTIWFPQLKTLNLGWLPNLKSFICSETQLFFSNKIQIKDAFPVLESISIEDLKSPTKKGHEEDLLVFSTRRSILLRHFKNPMEKVSVEDAFPVLIQLILDEDSEILRDGTYTKKECSTSGKKSDPNGEELDEDLETPTKEISMEECSTSGEESDHNGEELDEDLETPTKEVVLEAN</sequence>
<reference evidence="1" key="1">
    <citation type="submission" date="2022-02" db="EMBL/GenBank/DDBJ databases">
        <title>Plant Genome Project.</title>
        <authorList>
            <person name="Zhang R.-G."/>
        </authorList>
    </citation>
    <scope>NUCLEOTIDE SEQUENCE</scope>
    <source>
        <strain evidence="1">AT1</strain>
    </source>
</reference>
<evidence type="ECO:0000313" key="2">
    <source>
        <dbReference type="Proteomes" id="UP001062846"/>
    </source>
</evidence>
<name>A0ACC0PAE4_RHOML</name>
<accession>A0ACC0PAE4</accession>
<comment type="caution">
    <text evidence="1">The sequence shown here is derived from an EMBL/GenBank/DDBJ whole genome shotgun (WGS) entry which is preliminary data.</text>
</comment>
<keyword evidence="2" id="KW-1185">Reference proteome</keyword>
<dbReference type="EMBL" id="CM046390">
    <property type="protein sequence ID" value="KAI8562169.1"/>
    <property type="molecule type" value="Genomic_DNA"/>
</dbReference>